<dbReference type="PROSITE" id="PS50920">
    <property type="entry name" value="SOLCAR"/>
    <property type="match status" value="3"/>
</dbReference>
<organism evidence="12 13">
    <name type="scientific">Cryptococcus deuterogattii (strain R265)</name>
    <name type="common">Cryptococcus gattii VGII (strain R265)</name>
    <dbReference type="NCBI Taxonomy" id="294750"/>
    <lineage>
        <taxon>Eukaryota</taxon>
        <taxon>Fungi</taxon>
        <taxon>Dikarya</taxon>
        <taxon>Basidiomycota</taxon>
        <taxon>Agaricomycotina</taxon>
        <taxon>Tremellomycetes</taxon>
        <taxon>Tremellales</taxon>
        <taxon>Cryptococcaceae</taxon>
        <taxon>Cryptococcus</taxon>
        <taxon>Cryptococcus gattii species complex</taxon>
    </lineage>
</organism>
<dbReference type="InterPro" id="IPR023395">
    <property type="entry name" value="MCP_dom_sf"/>
</dbReference>
<evidence type="ECO:0000256" key="9">
    <source>
        <dbReference type="PROSITE-ProRule" id="PRU00282"/>
    </source>
</evidence>
<evidence type="ECO:0000256" key="10">
    <source>
        <dbReference type="RuleBase" id="RU000488"/>
    </source>
</evidence>
<dbReference type="SUPFAM" id="SSF103506">
    <property type="entry name" value="Mitochondrial carrier"/>
    <property type="match status" value="1"/>
</dbReference>
<evidence type="ECO:0000256" key="7">
    <source>
        <dbReference type="ARBA" id="ARBA00023128"/>
    </source>
</evidence>
<dbReference type="Gene3D" id="1.50.40.10">
    <property type="entry name" value="Mitochondrial carrier domain"/>
    <property type="match status" value="2"/>
</dbReference>
<dbReference type="STRING" id="294750.A0A095D2I5"/>
<dbReference type="OMA" id="NWAVGIP"/>
<evidence type="ECO:0000256" key="2">
    <source>
        <dbReference type="ARBA" id="ARBA00006375"/>
    </source>
</evidence>
<dbReference type="PANTHER" id="PTHR45624:SF4">
    <property type="entry name" value="CONGESTED-LIKE TRACHEA PROTEIN-RELATED"/>
    <property type="match status" value="1"/>
</dbReference>
<feature type="repeat" description="Solcar" evidence="9">
    <location>
        <begin position="20"/>
        <end position="105"/>
    </location>
</feature>
<name>A0A095D2I5_CRYD2</name>
<feature type="transmembrane region" description="Helical" evidence="11">
    <location>
        <begin position="76"/>
        <end position="99"/>
    </location>
</feature>
<keyword evidence="4 9" id="KW-0812">Transmembrane</keyword>
<comment type="similarity">
    <text evidence="2 10">Belongs to the mitochondrial carrier (TC 2.A.29) family.</text>
</comment>
<keyword evidence="7" id="KW-0496">Mitochondrion</keyword>
<dbReference type="HOGENOM" id="CLU_015166_16_0_1"/>
<keyword evidence="8 9" id="KW-0472">Membrane</keyword>
<dbReference type="GO" id="GO:0006839">
    <property type="term" value="P:mitochondrial transport"/>
    <property type="evidence" value="ECO:0007669"/>
    <property type="project" value="TreeGrafter"/>
</dbReference>
<evidence type="ECO:0000256" key="11">
    <source>
        <dbReference type="SAM" id="Phobius"/>
    </source>
</evidence>
<dbReference type="PANTHER" id="PTHR45624">
    <property type="entry name" value="MITOCHONDRIAL BASIC AMINO ACIDS TRANSPORTER-RELATED"/>
    <property type="match status" value="1"/>
</dbReference>
<evidence type="ECO:0000256" key="3">
    <source>
        <dbReference type="ARBA" id="ARBA00022448"/>
    </source>
</evidence>
<dbReference type="RefSeq" id="XP_062881517.1">
    <property type="nucleotide sequence ID" value="XM_063025562.1"/>
</dbReference>
<dbReference type="InterPro" id="IPR018108">
    <property type="entry name" value="MCP_transmembrane"/>
</dbReference>
<dbReference type="Pfam" id="PF00153">
    <property type="entry name" value="Mito_carr"/>
    <property type="match status" value="3"/>
</dbReference>
<dbReference type="GeneID" id="88177836"/>
<dbReference type="VEuPathDB" id="FungiDB:CNBG_1414"/>
<dbReference type="OrthoDB" id="14252at2759"/>
<protein>
    <submittedName>
        <fullName evidence="12">Solute carrier family 25 (Mitochondrial carnitine/acylcarnitine transporter) member 20/29</fullName>
    </submittedName>
</protein>
<evidence type="ECO:0000313" key="12">
    <source>
        <dbReference type="EMBL" id="KGB75576.1"/>
    </source>
</evidence>
<evidence type="ECO:0000256" key="6">
    <source>
        <dbReference type="ARBA" id="ARBA00022989"/>
    </source>
</evidence>
<dbReference type="EMBL" id="CP025761">
    <property type="protein sequence ID" value="KGB75576.1"/>
    <property type="molecule type" value="Genomic_DNA"/>
</dbReference>
<evidence type="ECO:0000256" key="5">
    <source>
        <dbReference type="ARBA" id="ARBA00022737"/>
    </source>
</evidence>
<evidence type="ECO:0000256" key="1">
    <source>
        <dbReference type="ARBA" id="ARBA00004225"/>
    </source>
</evidence>
<accession>A0A095D2I5</accession>
<reference evidence="12 13" key="2">
    <citation type="journal article" date="2018" name="Proc. Natl. Acad. Sci.">
        <title>RNAi is a critical determinant of centromere evolution in closely related fungi.</title>
        <authorList>
            <person name="Yadav V."/>
            <person name="Sun S."/>
            <person name="Billmyre R.B."/>
            <person name="Thimmappa B.C."/>
            <person name="Shea T."/>
            <person name="Lintner R."/>
            <person name="Bakkeren G."/>
            <person name="Cuomo C.A."/>
            <person name="Heitman J."/>
            <person name="Sanyal K."/>
        </authorList>
    </citation>
    <scope>NUCLEOTIDE SEQUENCE [LARGE SCALE GENOMIC DNA]</scope>
    <source>
        <strain evidence="12 13">R265</strain>
    </source>
</reference>
<evidence type="ECO:0000256" key="4">
    <source>
        <dbReference type="ARBA" id="ARBA00022692"/>
    </source>
</evidence>
<keyword evidence="6 11" id="KW-1133">Transmembrane helix</keyword>
<gene>
    <name evidence="12" type="ORF">CNBG_1414</name>
</gene>
<evidence type="ECO:0000313" key="13">
    <source>
        <dbReference type="Proteomes" id="UP000029445"/>
    </source>
</evidence>
<dbReference type="KEGG" id="cdeu:CNBG_1414"/>
<feature type="repeat" description="Solcar" evidence="9">
    <location>
        <begin position="225"/>
        <end position="310"/>
    </location>
</feature>
<keyword evidence="5" id="KW-0677">Repeat</keyword>
<reference evidence="12 13" key="1">
    <citation type="journal article" date="2011" name="MBio">
        <title>Genome variation in Cryptococcus gattii, an emerging pathogen of immunocompetent hosts.</title>
        <authorList>
            <person name="D'Souza C.A."/>
            <person name="Kronstad J.W."/>
            <person name="Taylor G."/>
            <person name="Warren R."/>
            <person name="Yuen M."/>
            <person name="Hu G."/>
            <person name="Jung W.H."/>
            <person name="Sham A."/>
            <person name="Kidd S.E."/>
            <person name="Tangen K."/>
            <person name="Lee N."/>
            <person name="Zeilmaker T."/>
            <person name="Sawkins J."/>
            <person name="McVicker G."/>
            <person name="Shah S."/>
            <person name="Gnerre S."/>
            <person name="Griggs A."/>
            <person name="Zeng Q."/>
            <person name="Bartlett K."/>
            <person name="Li W."/>
            <person name="Wang X."/>
            <person name="Heitman J."/>
            <person name="Stajich J.E."/>
            <person name="Fraser J.A."/>
            <person name="Meyer W."/>
            <person name="Carter D."/>
            <person name="Schein J."/>
            <person name="Krzywinski M."/>
            <person name="Kwon-Chung K.J."/>
            <person name="Varma A."/>
            <person name="Wang J."/>
            <person name="Brunham R."/>
            <person name="Fyfe M."/>
            <person name="Ouellette B.F."/>
            <person name="Siddiqui A."/>
            <person name="Marra M."/>
            <person name="Jones S."/>
            <person name="Holt R."/>
            <person name="Birren B.W."/>
            <person name="Galagan J.E."/>
            <person name="Cuomo C.A."/>
        </authorList>
    </citation>
    <scope>NUCLEOTIDE SEQUENCE [LARGE SCALE GENOMIC DNA]</scope>
    <source>
        <strain evidence="12 13">R265</strain>
    </source>
</reference>
<dbReference type="GO" id="GO:0015227">
    <property type="term" value="F:O-acyl-L-carnitine transmembrane transporter activity"/>
    <property type="evidence" value="ECO:0007669"/>
    <property type="project" value="TreeGrafter"/>
</dbReference>
<keyword evidence="13" id="KW-1185">Reference proteome</keyword>
<evidence type="ECO:0000256" key="8">
    <source>
        <dbReference type="ARBA" id="ARBA00023136"/>
    </source>
</evidence>
<dbReference type="GO" id="GO:1902603">
    <property type="term" value="P:carnitine transmembrane transport"/>
    <property type="evidence" value="ECO:0007669"/>
    <property type="project" value="TreeGrafter"/>
</dbReference>
<dbReference type="AlphaFoldDB" id="A0A095D2I5"/>
<keyword evidence="3 10" id="KW-0813">Transport</keyword>
<dbReference type="InterPro" id="IPR050567">
    <property type="entry name" value="Mitochondrial_Carrier"/>
</dbReference>
<dbReference type="GO" id="GO:0031966">
    <property type="term" value="C:mitochondrial membrane"/>
    <property type="evidence" value="ECO:0007669"/>
    <property type="project" value="UniProtKB-SubCell"/>
</dbReference>
<feature type="repeat" description="Solcar" evidence="9">
    <location>
        <begin position="118"/>
        <end position="206"/>
    </location>
</feature>
<dbReference type="Proteomes" id="UP000029445">
    <property type="component" value="Chromosome 3"/>
</dbReference>
<proteinExistence type="inferred from homology"/>
<comment type="subcellular location">
    <subcellularLocation>
        <location evidence="1">Mitochondrion membrane</location>
        <topology evidence="1">Multi-pass membrane protein</topology>
    </subcellularLocation>
</comment>
<sequence>MSDDASEIEAVSRNSAKQTVDPVKSFLSGGFGGVSCVLVGHPFDLTKTRLQTAPPGVYTGAIDVVKKTVKADGFRGMYRGVTPPILGVTPIFAISFWGYDLGKRLVYSFSPDRTEQALSIPKLAFAGAFSALPATLVAAPAERVKVLLQVQGQNGSQAYNGVFDVVTKLYAEGGIRSLFRGTVATLARDGPGSAAYFATYEYLKKMLSAAPETLPDGSKAPAPPLSVPAIMAAGGGAGIAMWSLGIPPDTIKSRLQSAPQGTYTGFMDCARKLIAQDGVTALWKGFGPAMARAVPANAATFLGVELSLKMMDKMW</sequence>